<comment type="caution">
    <text evidence="1">The sequence shown here is derived from an EMBL/GenBank/DDBJ whole genome shotgun (WGS) entry which is preliminary data.</text>
</comment>
<accession>A0ACC6NZS6</accession>
<evidence type="ECO:0000313" key="2">
    <source>
        <dbReference type="Proteomes" id="UP001364695"/>
    </source>
</evidence>
<sequence length="384" mass="40493">MKNLFDAVQAGDLALANRIVMAPLTRNRAPGAQPNALMVEYYRQRAGAGLIITEATAISHQGQGYADVPGLWSSDQVAGWRRVTDAVHAAGGRIVPQLWHVGRISHPALQPDGQAPVAPSALQAQSRSYLIERDASGQVVSAGFEPTAMPRALDISELPGIVSDYVRAARNAIDAGFDGIEIHAANGYLLDQFLRSGSNQRTDAYGGSIENRARLLIEVMQAVTQAIGAGRVGVRLSPVSPANDAMDADPQPLFNHVMTALAPLGLAYIHVVEGATAGPRDHSQGETPFDWAALQQAYRSAGGQGAWMVNNGYTRELADEALAGRLSGAQADLVAFGRPYIANPDLAERLRTGAPLNPLDADTLYGGGAKGYTDYPALDSAPAA</sequence>
<dbReference type="EMBL" id="JAWDIE010000004">
    <property type="protein sequence ID" value="MEJ7137453.1"/>
    <property type="molecule type" value="Genomic_DNA"/>
</dbReference>
<reference evidence="1" key="1">
    <citation type="submission" date="2023-10" db="EMBL/GenBank/DDBJ databases">
        <title>Amphibacter perezi, gen. nov., sp. nov. a novel taxa of the family Comamonadaceae, class Betaproteobacteria isolated from the skin microbiota of Pelophylax perezi from different populations.</title>
        <authorList>
            <person name="Costa S."/>
            <person name="Proenca D.N."/>
            <person name="Lopes I."/>
            <person name="Morais P.V."/>
        </authorList>
    </citation>
    <scope>NUCLEOTIDE SEQUENCE</scope>
    <source>
        <strain evidence="1">SL12-8</strain>
    </source>
</reference>
<organism evidence="1 2">
    <name type="scientific">Amphibiibacter pelophylacis</name>
    <dbReference type="NCBI Taxonomy" id="1799477"/>
    <lineage>
        <taxon>Bacteria</taxon>
        <taxon>Pseudomonadati</taxon>
        <taxon>Pseudomonadota</taxon>
        <taxon>Betaproteobacteria</taxon>
        <taxon>Burkholderiales</taxon>
        <taxon>Sphaerotilaceae</taxon>
        <taxon>Amphibiibacter</taxon>
    </lineage>
</organism>
<name>A0ACC6NZS6_9BURK</name>
<proteinExistence type="predicted"/>
<dbReference type="Proteomes" id="UP001364695">
    <property type="component" value="Unassembled WGS sequence"/>
</dbReference>
<protein>
    <submittedName>
        <fullName evidence="1">Alkene reductase</fullName>
    </submittedName>
</protein>
<evidence type="ECO:0000313" key="1">
    <source>
        <dbReference type="EMBL" id="MEJ7137453.1"/>
    </source>
</evidence>
<gene>
    <name evidence="1" type="ORF">RV045_03285</name>
</gene>
<keyword evidence="2" id="KW-1185">Reference proteome</keyword>